<gene>
    <name evidence="9" type="ORF">H8S08_05440</name>
</gene>
<dbReference type="EMBL" id="JACOOK010000002">
    <property type="protein sequence ID" value="MBC5616465.1"/>
    <property type="molecule type" value="Genomic_DNA"/>
</dbReference>
<evidence type="ECO:0000313" key="9">
    <source>
        <dbReference type="EMBL" id="MBC5616465.1"/>
    </source>
</evidence>
<protein>
    <submittedName>
        <fullName evidence="9">Nodulation protein NfeD</fullName>
    </submittedName>
</protein>
<keyword evidence="2 5" id="KW-0812">Transmembrane</keyword>
<dbReference type="Pfam" id="PF24961">
    <property type="entry name" value="NfeD_membrane"/>
    <property type="match status" value="1"/>
</dbReference>
<dbReference type="PANTHER" id="PTHR33507">
    <property type="entry name" value="INNER MEMBRANE PROTEIN YBBJ"/>
    <property type="match status" value="1"/>
</dbReference>
<feature type="transmembrane region" description="Helical" evidence="5">
    <location>
        <begin position="304"/>
        <end position="324"/>
    </location>
</feature>
<evidence type="ECO:0000256" key="4">
    <source>
        <dbReference type="ARBA" id="ARBA00023136"/>
    </source>
</evidence>
<dbReference type="InterPro" id="IPR056739">
    <property type="entry name" value="NfeD_membrane"/>
</dbReference>
<feature type="domain" description="NfeD-like C-terminal" evidence="6">
    <location>
        <begin position="421"/>
        <end position="469"/>
    </location>
</feature>
<feature type="transmembrane region" description="Helical" evidence="5">
    <location>
        <begin position="367"/>
        <end position="387"/>
    </location>
</feature>
<dbReference type="InterPro" id="IPR012340">
    <property type="entry name" value="NA-bd_OB-fold"/>
</dbReference>
<name>A0ABR7CM61_9BACT</name>
<accession>A0ABR7CM61</accession>
<proteinExistence type="predicted"/>
<dbReference type="InterPro" id="IPR029045">
    <property type="entry name" value="ClpP/crotonase-like_dom_sf"/>
</dbReference>
<evidence type="ECO:0000256" key="2">
    <source>
        <dbReference type="ARBA" id="ARBA00022692"/>
    </source>
</evidence>
<dbReference type="PANTHER" id="PTHR33507:SF3">
    <property type="entry name" value="INNER MEMBRANE PROTEIN YBBJ"/>
    <property type="match status" value="1"/>
</dbReference>
<feature type="transmembrane region" description="Helical" evidence="5">
    <location>
        <begin position="278"/>
        <end position="298"/>
    </location>
</feature>
<evidence type="ECO:0000256" key="5">
    <source>
        <dbReference type="SAM" id="Phobius"/>
    </source>
</evidence>
<dbReference type="InterPro" id="IPR002810">
    <property type="entry name" value="NfeD-like_C"/>
</dbReference>
<evidence type="ECO:0000256" key="1">
    <source>
        <dbReference type="ARBA" id="ARBA00004141"/>
    </source>
</evidence>
<keyword evidence="3 5" id="KW-1133">Transmembrane helix</keyword>
<dbReference type="Proteomes" id="UP000636891">
    <property type="component" value="Unassembled WGS sequence"/>
</dbReference>
<evidence type="ECO:0000256" key="3">
    <source>
        <dbReference type="ARBA" id="ARBA00022989"/>
    </source>
</evidence>
<dbReference type="Gene3D" id="2.40.50.140">
    <property type="entry name" value="Nucleic acid-binding proteins"/>
    <property type="match status" value="1"/>
</dbReference>
<keyword evidence="10" id="KW-1185">Reference proteome</keyword>
<reference evidence="9 10" key="1">
    <citation type="submission" date="2020-08" db="EMBL/GenBank/DDBJ databases">
        <title>Genome public.</title>
        <authorList>
            <person name="Liu C."/>
            <person name="Sun Q."/>
        </authorList>
    </citation>
    <scope>NUCLEOTIDE SEQUENCE [LARGE SCALE GENOMIC DNA]</scope>
    <source>
        <strain evidence="9 10">New-7</strain>
    </source>
</reference>
<feature type="transmembrane region" description="Helical" evidence="5">
    <location>
        <begin position="248"/>
        <end position="271"/>
    </location>
</feature>
<evidence type="ECO:0000259" key="8">
    <source>
        <dbReference type="Pfam" id="PF25145"/>
    </source>
</evidence>
<dbReference type="CDD" id="cd07021">
    <property type="entry name" value="Clp_protease_NfeD_like"/>
    <property type="match status" value="1"/>
</dbReference>
<comment type="subcellular location">
    <subcellularLocation>
        <location evidence="1">Membrane</location>
        <topology evidence="1">Multi-pass membrane protein</topology>
    </subcellularLocation>
</comment>
<feature type="domain" description="NfeD1b N-terminal" evidence="8">
    <location>
        <begin position="41"/>
        <end position="234"/>
    </location>
</feature>
<dbReference type="InterPro" id="IPR052165">
    <property type="entry name" value="Membrane_assoc_protease"/>
</dbReference>
<dbReference type="SUPFAM" id="SSF52096">
    <property type="entry name" value="ClpP/crotonase"/>
    <property type="match status" value="1"/>
</dbReference>
<sequence length="485" mass="52332">MNFTVFMPMRTNRMKYVGIVLALLLGTFSGRAADSTGRKLVYTFPIREDIMPSVERLTGKCLAQADEMGADLVVIQMNTYGGVVAAADSIRTMLLNSRIPVWVWIDNQAASAGALIALAADRIYIRPGGNIGAASVVDQQGRPMPDKYQSFMRATMRSTAEAHGKVVERVDGTDTVWRWRRDPAIAEAMVGTTAGDSTTVGVLTLTADEALARHYSEGKAVSVAEVLSNAGVVDYTLYEYNPTTLDRVLGWLMNPFAQGIFIMLIVGGIYFELQTPGVGFPLVAAVLGAVLYFSPLYLEGMVQNWEPILFVVGLLLIAVEIFVLPGFGIAGIAGIVAVVTGLAFAAIDNDVLRHVFSGELSAGRIVRPFLVVIVGSVAAFVAALYFGRRFLTGDSRLRSWIVLTTDLTPEQGYVGHRLPQDGLVGRTGTVTAVLRPSGKIVLDGIYYDAVAENGLFIGRGEKVRVVRVGNGQLYCKQDFSDPSES</sequence>
<evidence type="ECO:0000313" key="10">
    <source>
        <dbReference type="Proteomes" id="UP000636891"/>
    </source>
</evidence>
<dbReference type="InterPro" id="IPR056738">
    <property type="entry name" value="NfeD1b_N"/>
</dbReference>
<dbReference type="SUPFAM" id="SSF141322">
    <property type="entry name" value="NfeD domain-like"/>
    <property type="match status" value="1"/>
</dbReference>
<evidence type="ECO:0000259" key="6">
    <source>
        <dbReference type="Pfam" id="PF01957"/>
    </source>
</evidence>
<feature type="domain" description="NfeD integral membrane" evidence="7">
    <location>
        <begin position="258"/>
        <end position="383"/>
    </location>
</feature>
<keyword evidence="4 5" id="KW-0472">Membrane</keyword>
<evidence type="ECO:0000259" key="7">
    <source>
        <dbReference type="Pfam" id="PF24961"/>
    </source>
</evidence>
<organism evidence="9 10">
    <name type="scientific">Alistipes hominis</name>
    <dbReference type="NCBI Taxonomy" id="2763015"/>
    <lineage>
        <taxon>Bacteria</taxon>
        <taxon>Pseudomonadati</taxon>
        <taxon>Bacteroidota</taxon>
        <taxon>Bacteroidia</taxon>
        <taxon>Bacteroidales</taxon>
        <taxon>Rikenellaceae</taxon>
        <taxon>Alistipes</taxon>
    </lineage>
</organism>
<dbReference type="Gene3D" id="3.90.226.10">
    <property type="entry name" value="2-enoyl-CoA Hydratase, Chain A, domain 1"/>
    <property type="match status" value="1"/>
</dbReference>
<comment type="caution">
    <text evidence="9">The sequence shown here is derived from an EMBL/GenBank/DDBJ whole genome shotgun (WGS) entry which is preliminary data.</text>
</comment>
<dbReference type="Pfam" id="PF25145">
    <property type="entry name" value="NfeD1b_N"/>
    <property type="match status" value="1"/>
</dbReference>
<dbReference type="Pfam" id="PF01957">
    <property type="entry name" value="NfeD"/>
    <property type="match status" value="1"/>
</dbReference>